<sequence length="314" mass="35254">FIPERYIESSFDKYRFGMVNKARNTAAWVLRVGDEIPTRMIRNAFLEQALRENKPRPGAWADRMTRKMVAGRGIGDIPLAQKNALFQMVAPFQIEVGNAMWAFIDLHKGQRKFSKVATFMVASYLYNRIVEEIRGNPVSFDPLQALREGIEIAADERRGTAERIAAIPGRLGGEVLSNVPLGQTVAILYPKHGGMIPGTDIKLPTRKQVFGSNDPTRFGSTVLIYDALKDWPRKLVLPFGGVQVAKTIKGAKAIQQEKVTFGQKELPIKPTARGTLQALLFGPFATKEARAFFKERDKQITKNTMMNYLLRESI</sequence>
<accession>A0A0F8YHC1</accession>
<name>A0A0F8YHC1_9ZZZZ</name>
<evidence type="ECO:0000313" key="1">
    <source>
        <dbReference type="EMBL" id="KKK80818.1"/>
    </source>
</evidence>
<protein>
    <submittedName>
        <fullName evidence="1">Uncharacterized protein</fullName>
    </submittedName>
</protein>
<proteinExistence type="predicted"/>
<dbReference type="AlphaFoldDB" id="A0A0F8YHC1"/>
<dbReference type="EMBL" id="LAZR01053404">
    <property type="protein sequence ID" value="KKK80818.1"/>
    <property type="molecule type" value="Genomic_DNA"/>
</dbReference>
<feature type="non-terminal residue" evidence="1">
    <location>
        <position position="1"/>
    </location>
</feature>
<gene>
    <name evidence="1" type="ORF">LCGC14_2819700</name>
</gene>
<comment type="caution">
    <text evidence="1">The sequence shown here is derived from an EMBL/GenBank/DDBJ whole genome shotgun (WGS) entry which is preliminary data.</text>
</comment>
<reference evidence="1" key="1">
    <citation type="journal article" date="2015" name="Nature">
        <title>Complex archaea that bridge the gap between prokaryotes and eukaryotes.</title>
        <authorList>
            <person name="Spang A."/>
            <person name="Saw J.H."/>
            <person name="Jorgensen S.L."/>
            <person name="Zaremba-Niedzwiedzka K."/>
            <person name="Martijn J."/>
            <person name="Lind A.E."/>
            <person name="van Eijk R."/>
            <person name="Schleper C."/>
            <person name="Guy L."/>
            <person name="Ettema T.J."/>
        </authorList>
    </citation>
    <scope>NUCLEOTIDE SEQUENCE</scope>
</reference>
<organism evidence="1">
    <name type="scientific">marine sediment metagenome</name>
    <dbReference type="NCBI Taxonomy" id="412755"/>
    <lineage>
        <taxon>unclassified sequences</taxon>
        <taxon>metagenomes</taxon>
        <taxon>ecological metagenomes</taxon>
    </lineage>
</organism>